<comment type="function">
    <text evidence="5">Acts as a sulfur carrier required for 2-thiolation of mcm(5)S(2)U at tRNA wobble positions of cytosolic tRNA(Lys), tRNA(Glu) and tRNA(Gln). Serves as sulfur donor in tRNA 2-thiolation reaction by being thiocarboxylated (-COSH) at its C-terminus by the MOCS3/UBA4 homolog. The sulfur is then transferred to tRNA to form 2-thiolation of mcm(5)S(2)U. Also acts as a ubiquitin-like protein (UBL) that is covalently conjugated via an isopeptide bond to lysine residues of target proteins. The thiocarboxylated form serves as substrate for conjugation and oxidative stress specifically induces the formation of UBL-protein conjugates.</text>
</comment>
<name>A0A0B1SYQ3_OESDE</name>
<keyword evidence="2 5" id="KW-1017">Isopeptide bond</keyword>
<organism evidence="7 8">
    <name type="scientific">Oesophagostomum dentatum</name>
    <name type="common">Nodular worm</name>
    <dbReference type="NCBI Taxonomy" id="61180"/>
    <lineage>
        <taxon>Eukaryota</taxon>
        <taxon>Metazoa</taxon>
        <taxon>Ecdysozoa</taxon>
        <taxon>Nematoda</taxon>
        <taxon>Chromadorea</taxon>
        <taxon>Rhabditida</taxon>
        <taxon>Rhabditina</taxon>
        <taxon>Rhabditomorpha</taxon>
        <taxon>Strongyloidea</taxon>
        <taxon>Strongylidae</taxon>
        <taxon>Oesophagostomum</taxon>
    </lineage>
</organism>
<dbReference type="EMBL" id="KN553386">
    <property type="protein sequence ID" value="KHJ90094.1"/>
    <property type="molecule type" value="Genomic_DNA"/>
</dbReference>
<dbReference type="InterPro" id="IPR016155">
    <property type="entry name" value="Mopterin_synth/thiamin_S_b"/>
</dbReference>
<dbReference type="InterPro" id="IPR012675">
    <property type="entry name" value="Beta-grasp_dom_sf"/>
</dbReference>
<comment type="PTM">
    <text evidence="5">C-terminal thiocarboxylation occurs in 2 steps, it is first acyl-adenylated (-COAMP) via the hesA/moeB/thiF part of the MOCS3/UBA4 homolog, then thiocarboxylated (-COSH) via the rhodanese domain of the MOCS3/UBA4 homolog.</text>
</comment>
<proteinExistence type="inferred from homology"/>
<evidence type="ECO:0000313" key="7">
    <source>
        <dbReference type="EMBL" id="KHJ90094.1"/>
    </source>
</evidence>
<feature type="modified residue" description="1-thioglycine" evidence="5">
    <location>
        <position position="103"/>
    </location>
</feature>
<keyword evidence="4 5" id="KW-0833">Ubl conjugation pathway</keyword>
<comment type="subcellular location">
    <subcellularLocation>
        <location evidence="5 6">Cytoplasm</location>
    </subcellularLocation>
</comment>
<dbReference type="Pfam" id="PF09138">
    <property type="entry name" value="Urm1"/>
    <property type="match status" value="1"/>
</dbReference>
<evidence type="ECO:0000256" key="3">
    <source>
        <dbReference type="ARBA" id="ARBA00022694"/>
    </source>
</evidence>
<dbReference type="InterPro" id="IPR015221">
    <property type="entry name" value="Urm1"/>
</dbReference>
<dbReference type="UniPathway" id="UPA00988"/>
<protein>
    <recommendedName>
        <fullName evidence="5">Ubiquitin-related modifier 1 homolog</fullName>
    </recommendedName>
</protein>
<feature type="cross-link" description="Glycyl lysine isopeptide (Gly-Lys) (interchain with K-? in acceptor proteins)" evidence="5">
    <location>
        <position position="103"/>
    </location>
</feature>
<keyword evidence="1 5" id="KW-0963">Cytoplasm</keyword>
<keyword evidence="8" id="KW-1185">Reference proteome</keyword>
<dbReference type="AlphaFoldDB" id="A0A0B1SYQ3"/>
<dbReference type="OrthoDB" id="10248987at2759"/>
<accession>A0A0B1SYQ3</accession>
<sequence>MGEVHLRLEFTGGSEFLVGNQKEHEVSVPCEGDTVTLFELMRYVKDVMLKVGLSSKRYAFENGTVTPGVLVLINECDWQLLDCEKTELHNGDVVTFLSTLHGG</sequence>
<comment type="pathway">
    <text evidence="5 6">tRNA modification; 5-methoxycarbonylmethyl-2-thiouridine-tRNA biosynthesis.</text>
</comment>
<dbReference type="Gene3D" id="3.10.20.30">
    <property type="match status" value="1"/>
</dbReference>
<dbReference type="GO" id="GO:0034227">
    <property type="term" value="P:tRNA thio-modification"/>
    <property type="evidence" value="ECO:0007669"/>
    <property type="project" value="UniProtKB-UniRule"/>
</dbReference>
<evidence type="ECO:0000256" key="2">
    <source>
        <dbReference type="ARBA" id="ARBA00022499"/>
    </source>
</evidence>
<dbReference type="GO" id="GO:0005829">
    <property type="term" value="C:cytosol"/>
    <property type="evidence" value="ECO:0007669"/>
    <property type="project" value="UniProtKB-UniRule"/>
</dbReference>
<reference evidence="7 8" key="1">
    <citation type="submission" date="2014-03" db="EMBL/GenBank/DDBJ databases">
        <title>Draft genome of the hookworm Oesophagostomum dentatum.</title>
        <authorList>
            <person name="Mitreva M."/>
        </authorList>
    </citation>
    <scope>NUCLEOTIDE SEQUENCE [LARGE SCALE GENOMIC DNA]</scope>
    <source>
        <strain evidence="7 8">OD-Hann</strain>
    </source>
</reference>
<dbReference type="PIRSF" id="PIRSF037379">
    <property type="entry name" value="Ubiquitin-related_modifier_1"/>
    <property type="match status" value="1"/>
</dbReference>
<comment type="similarity">
    <text evidence="5 6">Belongs to the URM1 family.</text>
</comment>
<dbReference type="Proteomes" id="UP000053660">
    <property type="component" value="Unassembled WGS sequence"/>
</dbReference>
<dbReference type="HAMAP" id="MF_03048">
    <property type="entry name" value="Urm1"/>
    <property type="match status" value="1"/>
</dbReference>
<dbReference type="GO" id="GO:0032447">
    <property type="term" value="P:protein urmylation"/>
    <property type="evidence" value="ECO:0007669"/>
    <property type="project" value="UniProtKB-UniRule"/>
</dbReference>
<dbReference type="SUPFAM" id="SSF54285">
    <property type="entry name" value="MoaD/ThiS"/>
    <property type="match status" value="1"/>
</dbReference>
<evidence type="ECO:0000256" key="1">
    <source>
        <dbReference type="ARBA" id="ARBA00022490"/>
    </source>
</evidence>
<dbReference type="GO" id="GO:0002098">
    <property type="term" value="P:tRNA wobble uridine modification"/>
    <property type="evidence" value="ECO:0007669"/>
    <property type="project" value="UniProtKB-UniRule"/>
</dbReference>
<evidence type="ECO:0000256" key="5">
    <source>
        <dbReference type="HAMAP-Rule" id="MF_03048"/>
    </source>
</evidence>
<gene>
    <name evidence="7" type="ORF">OESDEN_10067</name>
</gene>
<evidence type="ECO:0000256" key="6">
    <source>
        <dbReference type="RuleBase" id="RU361182"/>
    </source>
</evidence>
<dbReference type="CDD" id="cd01764">
    <property type="entry name" value="Ubl_Urm1"/>
    <property type="match status" value="1"/>
</dbReference>
<evidence type="ECO:0000313" key="8">
    <source>
        <dbReference type="Proteomes" id="UP000053660"/>
    </source>
</evidence>
<dbReference type="PANTHER" id="PTHR14986">
    <property type="entry name" value="RURM1 PROTEIN"/>
    <property type="match status" value="1"/>
</dbReference>
<keyword evidence="3 5" id="KW-0819">tRNA processing</keyword>
<evidence type="ECO:0000256" key="4">
    <source>
        <dbReference type="ARBA" id="ARBA00022786"/>
    </source>
</evidence>